<evidence type="ECO:0000256" key="2">
    <source>
        <dbReference type="SAM" id="SignalP"/>
    </source>
</evidence>
<accession>A0A1X7AIH6</accession>
<dbReference type="AlphaFoldDB" id="A0A1X7AIH6"/>
<feature type="region of interest" description="Disordered" evidence="1">
    <location>
        <begin position="97"/>
        <end position="150"/>
    </location>
</feature>
<organism evidence="3 4">
    <name type="scientific">Parendozoicomonas haliclonae</name>
    <dbReference type="NCBI Taxonomy" id="1960125"/>
    <lineage>
        <taxon>Bacteria</taxon>
        <taxon>Pseudomonadati</taxon>
        <taxon>Pseudomonadota</taxon>
        <taxon>Gammaproteobacteria</taxon>
        <taxon>Oceanospirillales</taxon>
        <taxon>Endozoicomonadaceae</taxon>
        <taxon>Parendozoicomonas</taxon>
    </lineage>
</organism>
<dbReference type="Proteomes" id="UP000196573">
    <property type="component" value="Unassembled WGS sequence"/>
</dbReference>
<name>A0A1X7AIH6_9GAMM</name>
<feature type="signal peptide" evidence="2">
    <location>
        <begin position="1"/>
        <end position="22"/>
    </location>
</feature>
<dbReference type="InterPro" id="IPR021253">
    <property type="entry name" value="ZrgA-like"/>
</dbReference>
<proteinExistence type="predicted"/>
<keyword evidence="2" id="KW-0732">Signal</keyword>
<evidence type="ECO:0000313" key="4">
    <source>
        <dbReference type="Proteomes" id="UP000196573"/>
    </source>
</evidence>
<dbReference type="Pfam" id="PF10986">
    <property type="entry name" value="ZrgA"/>
    <property type="match status" value="1"/>
</dbReference>
<protein>
    <recommendedName>
        <fullName evidence="5">DUF2796 domain-containing protein</fullName>
    </recommendedName>
</protein>
<dbReference type="EMBL" id="FWPT01000003">
    <property type="protein sequence ID" value="SMA43708.1"/>
    <property type="molecule type" value="Genomic_DNA"/>
</dbReference>
<feature type="compositionally biased region" description="Basic and acidic residues" evidence="1">
    <location>
        <begin position="106"/>
        <end position="150"/>
    </location>
</feature>
<keyword evidence="4" id="KW-1185">Reference proteome</keyword>
<sequence length="211" mass="23425">MTHFLKTAAAAACILASQATFAEQTRHMDAHVHGSGLLNFAVEGQQLHLELETPGFDILGFESLTTEKQHQQLNDALAQLKKQELWTLSPAASCSLASAEASSSKEAADKHSGHDEHEEHGHHDEHDHHAEHKHDEHDHHDDHGHDHASEDSHLDITASYVFECKDINKLDSITANLFKLFPNSQTLKVQGFTDKGQSAATLTREKPEVRF</sequence>
<reference evidence="3 4" key="1">
    <citation type="submission" date="2017-03" db="EMBL/GenBank/DDBJ databases">
        <authorList>
            <person name="Afonso C.L."/>
            <person name="Miller P.J."/>
            <person name="Scott M.A."/>
            <person name="Spackman E."/>
            <person name="Goraichik I."/>
            <person name="Dimitrov K.M."/>
            <person name="Suarez D.L."/>
            <person name="Swayne D.E."/>
        </authorList>
    </citation>
    <scope>NUCLEOTIDE SEQUENCE [LARGE SCALE GENOMIC DNA]</scope>
    <source>
        <strain evidence="3">SB41UT1</strain>
    </source>
</reference>
<dbReference type="RefSeq" id="WP_087108714.1">
    <property type="nucleotide sequence ID" value="NZ_CBCSCN010000008.1"/>
</dbReference>
<evidence type="ECO:0000256" key="1">
    <source>
        <dbReference type="SAM" id="MobiDB-lite"/>
    </source>
</evidence>
<feature type="chain" id="PRO_5010867688" description="DUF2796 domain-containing protein" evidence="2">
    <location>
        <begin position="23"/>
        <end position="211"/>
    </location>
</feature>
<evidence type="ECO:0000313" key="3">
    <source>
        <dbReference type="EMBL" id="SMA43708.1"/>
    </source>
</evidence>
<evidence type="ECO:0008006" key="5">
    <source>
        <dbReference type="Google" id="ProtNLM"/>
    </source>
</evidence>
<dbReference type="OrthoDB" id="7346546at2"/>
<gene>
    <name evidence="3" type="ORF">EHSB41UT_01650</name>
</gene>